<sequence length="65" mass="7098">MQASIGRAAAEVNRLQLPVTVYVQRPQMRIIKHQPSPAVGIADRANQCCPTAAVQSQSVYTASRY</sequence>
<protein>
    <submittedName>
        <fullName evidence="1">Uncharacterized protein</fullName>
    </submittedName>
</protein>
<dbReference type="Proteomes" id="UP001500133">
    <property type="component" value="Unassembled WGS sequence"/>
</dbReference>
<organism evidence="1 2">
    <name type="scientific">Halomonas cibimaris</name>
    <dbReference type="NCBI Taxonomy" id="657012"/>
    <lineage>
        <taxon>Bacteria</taxon>
        <taxon>Pseudomonadati</taxon>
        <taxon>Pseudomonadota</taxon>
        <taxon>Gammaproteobacteria</taxon>
        <taxon>Oceanospirillales</taxon>
        <taxon>Halomonadaceae</taxon>
        <taxon>Halomonas</taxon>
    </lineage>
</organism>
<name>A0ABP7M0G6_9GAMM</name>
<dbReference type="EMBL" id="BAAAZT010000077">
    <property type="protein sequence ID" value="GAA3911414.1"/>
    <property type="molecule type" value="Genomic_DNA"/>
</dbReference>
<accession>A0ABP7M0G6</accession>
<reference evidence="2" key="1">
    <citation type="journal article" date="2019" name="Int. J. Syst. Evol. Microbiol.">
        <title>The Global Catalogue of Microorganisms (GCM) 10K type strain sequencing project: providing services to taxonomists for standard genome sequencing and annotation.</title>
        <authorList>
            <consortium name="The Broad Institute Genomics Platform"/>
            <consortium name="The Broad Institute Genome Sequencing Center for Infectious Disease"/>
            <person name="Wu L."/>
            <person name="Ma J."/>
        </authorList>
    </citation>
    <scope>NUCLEOTIDE SEQUENCE [LARGE SCALE GENOMIC DNA]</scope>
    <source>
        <strain evidence="2">JCM 16914</strain>
    </source>
</reference>
<gene>
    <name evidence="1" type="ORF">GCM10022228_23520</name>
</gene>
<proteinExistence type="predicted"/>
<comment type="caution">
    <text evidence="1">The sequence shown here is derived from an EMBL/GenBank/DDBJ whole genome shotgun (WGS) entry which is preliminary data.</text>
</comment>
<evidence type="ECO:0000313" key="2">
    <source>
        <dbReference type="Proteomes" id="UP001500133"/>
    </source>
</evidence>
<evidence type="ECO:0000313" key="1">
    <source>
        <dbReference type="EMBL" id="GAA3911414.1"/>
    </source>
</evidence>
<keyword evidence="2" id="KW-1185">Reference proteome</keyword>